<protein>
    <recommendedName>
        <fullName evidence="3">F-box domain-containing protein</fullName>
    </recommendedName>
</protein>
<organism evidence="1 2">
    <name type="scientific">Lasiosphaeris hirsuta</name>
    <dbReference type="NCBI Taxonomy" id="260670"/>
    <lineage>
        <taxon>Eukaryota</taxon>
        <taxon>Fungi</taxon>
        <taxon>Dikarya</taxon>
        <taxon>Ascomycota</taxon>
        <taxon>Pezizomycotina</taxon>
        <taxon>Sordariomycetes</taxon>
        <taxon>Sordariomycetidae</taxon>
        <taxon>Sordariales</taxon>
        <taxon>Lasiosphaeriaceae</taxon>
        <taxon>Lasiosphaeris</taxon>
    </lineage>
</organism>
<keyword evidence="2" id="KW-1185">Reference proteome</keyword>
<evidence type="ECO:0000313" key="2">
    <source>
        <dbReference type="Proteomes" id="UP001172102"/>
    </source>
</evidence>
<name>A0AA40AY54_9PEZI</name>
<dbReference type="Proteomes" id="UP001172102">
    <property type="component" value="Unassembled WGS sequence"/>
</dbReference>
<proteinExistence type="predicted"/>
<sequence length="458" mass="51971">MKPTVSTPPTAPDDDPPAWLRNQQTNAENSWLYRLPTEILLEIRKHTDDVTRAAMRNTCSMFLTLVADLPSHEACTFRDILGGIFVSSRDRKEVQAMLKRNLSGKCDECRAFCHSGRYDKTIRHFRKREWCSGCRRSHARFYFSAAQRALPPTERVCIGREGRLRLCDDQHVTWSGLTGPDPSAARSTNMSTAYAYLNKASHLTSFQKGFPPKIRIAKVKRFDIGIRIENINTHWAIPVMKLDPSTPVTKQQLQTHLTAARNTFGVSLCPHVEIDDGQLLLPFAQEYCVCFDNAPKTEPPHNHSPHSASSDASCIAVLGCQHENLKCCRCRPADGRRNFFRPDVDTVLKGSDNLVHMYTCPTCFARYSWIRARNTWIGLGNSWTPGSASDRHVYLEFLRDTSTIDVPTDLSWIRQLDPESWGASTDEELRHVTWCADSRCTTISRRRGQEKALDGCRV</sequence>
<evidence type="ECO:0008006" key="3">
    <source>
        <dbReference type="Google" id="ProtNLM"/>
    </source>
</evidence>
<dbReference type="AlphaFoldDB" id="A0AA40AY54"/>
<reference evidence="1" key="1">
    <citation type="submission" date="2023-06" db="EMBL/GenBank/DDBJ databases">
        <title>Genome-scale phylogeny and comparative genomics of the fungal order Sordariales.</title>
        <authorList>
            <consortium name="Lawrence Berkeley National Laboratory"/>
            <person name="Hensen N."/>
            <person name="Bonometti L."/>
            <person name="Westerberg I."/>
            <person name="Brannstrom I.O."/>
            <person name="Guillou S."/>
            <person name="Cros-Aarteil S."/>
            <person name="Calhoun S."/>
            <person name="Haridas S."/>
            <person name="Kuo A."/>
            <person name="Mondo S."/>
            <person name="Pangilinan J."/>
            <person name="Riley R."/>
            <person name="Labutti K."/>
            <person name="Andreopoulos B."/>
            <person name="Lipzen A."/>
            <person name="Chen C."/>
            <person name="Yanf M."/>
            <person name="Daum C."/>
            <person name="Ng V."/>
            <person name="Clum A."/>
            <person name="Steindorff A."/>
            <person name="Ohm R."/>
            <person name="Martin F."/>
            <person name="Silar P."/>
            <person name="Natvig D."/>
            <person name="Lalanne C."/>
            <person name="Gautier V."/>
            <person name="Ament-Velasquez S.L."/>
            <person name="Kruys A."/>
            <person name="Hutchinson M.I."/>
            <person name="Powell A.J."/>
            <person name="Barry K."/>
            <person name="Miller A.N."/>
            <person name="Grigoriev I.V."/>
            <person name="Debuchy R."/>
            <person name="Gladieux P."/>
            <person name="Thoren M.H."/>
            <person name="Johannesson H."/>
        </authorList>
    </citation>
    <scope>NUCLEOTIDE SEQUENCE</scope>
    <source>
        <strain evidence="1">SMH4607-1</strain>
    </source>
</reference>
<accession>A0AA40AY54</accession>
<evidence type="ECO:0000313" key="1">
    <source>
        <dbReference type="EMBL" id="KAK0724118.1"/>
    </source>
</evidence>
<comment type="caution">
    <text evidence="1">The sequence shown here is derived from an EMBL/GenBank/DDBJ whole genome shotgun (WGS) entry which is preliminary data.</text>
</comment>
<dbReference type="EMBL" id="JAUKUA010000002">
    <property type="protein sequence ID" value="KAK0724118.1"/>
    <property type="molecule type" value="Genomic_DNA"/>
</dbReference>
<gene>
    <name evidence="1" type="ORF">B0H67DRAFT_549972</name>
</gene>